<dbReference type="PANTHER" id="PTHR46548">
    <property type="entry name" value="BAH AND TFIIS DOMAIN-CONTAINING PROTEIN-RELATED"/>
    <property type="match status" value="1"/>
</dbReference>
<dbReference type="Proteomes" id="UP001604277">
    <property type="component" value="Unassembled WGS sequence"/>
</dbReference>
<accession>A0ABD1PXU2</accession>
<evidence type="ECO:0000313" key="2">
    <source>
        <dbReference type="Proteomes" id="UP001604277"/>
    </source>
</evidence>
<comment type="caution">
    <text evidence="1">The sequence shown here is derived from an EMBL/GenBank/DDBJ whole genome shotgun (WGS) entry which is preliminary data.</text>
</comment>
<proteinExistence type="predicted"/>
<gene>
    <name evidence="1" type="ORF">Fot_50308</name>
</gene>
<dbReference type="EMBL" id="JBFOLJ010000016">
    <property type="protein sequence ID" value="KAL2468732.1"/>
    <property type="molecule type" value="Genomic_DNA"/>
</dbReference>
<keyword evidence="2" id="KW-1185">Reference proteome</keyword>
<organism evidence="1 2">
    <name type="scientific">Forsythia ovata</name>
    <dbReference type="NCBI Taxonomy" id="205694"/>
    <lineage>
        <taxon>Eukaryota</taxon>
        <taxon>Viridiplantae</taxon>
        <taxon>Streptophyta</taxon>
        <taxon>Embryophyta</taxon>
        <taxon>Tracheophyta</taxon>
        <taxon>Spermatophyta</taxon>
        <taxon>Magnoliopsida</taxon>
        <taxon>eudicotyledons</taxon>
        <taxon>Gunneridae</taxon>
        <taxon>Pentapetalae</taxon>
        <taxon>asterids</taxon>
        <taxon>lamiids</taxon>
        <taxon>Lamiales</taxon>
        <taxon>Oleaceae</taxon>
        <taxon>Forsythieae</taxon>
        <taxon>Forsythia</taxon>
    </lineage>
</organism>
<sequence length="191" mass="20499">MASGSLSSMEMAEEIFGIADREDQLFPVVPPGVPQRIFAPTDGTPFAPDVYREPVLSSSLTITFPSSSFQYPVFPFGTTFPIPSVNFSVGTTSYVDSSSGRRLFTDLVNSHFVGHVGTVSSQFPIPYLVSLLDGSGNGGLDNNRKWDKPGLDFNDGPRAIEIGECGVGELVLNKDGGVDFWRCGGGEFQGF</sequence>
<evidence type="ECO:0000313" key="1">
    <source>
        <dbReference type="EMBL" id="KAL2468732.1"/>
    </source>
</evidence>
<dbReference type="PANTHER" id="PTHR46548:SF1">
    <property type="entry name" value="BAH AND TFIIS DOMAIN-CONTAINING PROTEIN-RELATED"/>
    <property type="match status" value="1"/>
</dbReference>
<dbReference type="AlphaFoldDB" id="A0ABD1PXU2"/>
<name>A0ABD1PXU2_9LAMI</name>
<reference evidence="2" key="1">
    <citation type="submission" date="2024-07" db="EMBL/GenBank/DDBJ databases">
        <title>Two chromosome-level genome assemblies of Korean endemic species Abeliophyllum distichum and Forsythia ovata (Oleaceae).</title>
        <authorList>
            <person name="Jang H."/>
        </authorList>
    </citation>
    <scope>NUCLEOTIDE SEQUENCE [LARGE SCALE GENOMIC DNA]</scope>
</reference>
<protein>
    <submittedName>
        <fullName evidence="1">BAH domain</fullName>
    </submittedName>
</protein>